<dbReference type="AlphaFoldDB" id="A0A1I0S8S3"/>
<protein>
    <submittedName>
        <fullName evidence="1">Uncharacterized protein</fullName>
    </submittedName>
</protein>
<dbReference type="OrthoDB" id="1257558at2"/>
<dbReference type="EMBL" id="FOJG01000002">
    <property type="protein sequence ID" value="SEW52503.1"/>
    <property type="molecule type" value="Genomic_DNA"/>
</dbReference>
<dbReference type="Proteomes" id="UP000199310">
    <property type="component" value="Unassembled WGS sequence"/>
</dbReference>
<accession>A0A1I0S8S3</accession>
<organism evidence="1 2">
    <name type="scientific">Chitinophaga arvensicola</name>
    <dbReference type="NCBI Taxonomy" id="29529"/>
    <lineage>
        <taxon>Bacteria</taxon>
        <taxon>Pseudomonadati</taxon>
        <taxon>Bacteroidota</taxon>
        <taxon>Chitinophagia</taxon>
        <taxon>Chitinophagales</taxon>
        <taxon>Chitinophagaceae</taxon>
        <taxon>Chitinophaga</taxon>
    </lineage>
</organism>
<gene>
    <name evidence="1" type="ORF">SAMN04488122_4883</name>
</gene>
<sequence length="147" mass="17179">MALVFLGSTTCDLCGEVLNVDDHMVAFPNAIQNELDSLYGFNDQVFHLTCLMSSVQWQSIDLFLKQYSLFKATKICVGCKQLITNPDEYLNLGFLTTDVRNPLFNYNFLEFHREHFNQCSEKKEISAHLQQQKDDKLWRGNRLDWIF</sequence>
<name>A0A1I0S8S3_9BACT</name>
<reference evidence="2" key="1">
    <citation type="submission" date="2016-10" db="EMBL/GenBank/DDBJ databases">
        <authorList>
            <person name="Varghese N."/>
            <person name="Submissions S."/>
        </authorList>
    </citation>
    <scope>NUCLEOTIDE SEQUENCE [LARGE SCALE GENOMIC DNA]</scope>
    <source>
        <strain evidence="2">DSM 3695</strain>
    </source>
</reference>
<evidence type="ECO:0000313" key="1">
    <source>
        <dbReference type="EMBL" id="SEW52503.1"/>
    </source>
</evidence>
<dbReference type="RefSeq" id="WP_089898985.1">
    <property type="nucleotide sequence ID" value="NZ_FOJG01000002.1"/>
</dbReference>
<keyword evidence="2" id="KW-1185">Reference proteome</keyword>
<proteinExistence type="predicted"/>
<evidence type="ECO:0000313" key="2">
    <source>
        <dbReference type="Proteomes" id="UP000199310"/>
    </source>
</evidence>